<organism evidence="4 5">
    <name type="scientific">Polaribacter marinivivus</name>
    <dbReference type="NCBI Taxonomy" id="1524260"/>
    <lineage>
        <taxon>Bacteria</taxon>
        <taxon>Pseudomonadati</taxon>
        <taxon>Bacteroidota</taxon>
        <taxon>Flavobacteriia</taxon>
        <taxon>Flavobacteriales</taxon>
        <taxon>Flavobacteriaceae</taxon>
    </lineage>
</organism>
<protein>
    <submittedName>
        <fullName evidence="4">EVE domain-containing protein</fullName>
    </submittedName>
</protein>
<dbReference type="Gene3D" id="3.10.590.10">
    <property type="entry name" value="ph1033 like domains"/>
    <property type="match status" value="1"/>
</dbReference>
<keyword evidence="5" id="KW-1185">Reference proteome</keyword>
<evidence type="ECO:0000313" key="5">
    <source>
        <dbReference type="Proteomes" id="UP001595826"/>
    </source>
</evidence>
<reference evidence="5" key="1">
    <citation type="journal article" date="2019" name="Int. J. Syst. Evol. Microbiol.">
        <title>The Global Catalogue of Microorganisms (GCM) 10K type strain sequencing project: providing services to taxonomists for standard genome sequencing and annotation.</title>
        <authorList>
            <consortium name="The Broad Institute Genomics Platform"/>
            <consortium name="The Broad Institute Genome Sequencing Center for Infectious Disease"/>
            <person name="Wu L."/>
            <person name="Ma J."/>
        </authorList>
    </citation>
    <scope>NUCLEOTIDE SEQUENCE [LARGE SCALE GENOMIC DNA]</scope>
    <source>
        <strain evidence="5">CECT 8655</strain>
    </source>
</reference>
<evidence type="ECO:0000259" key="1">
    <source>
        <dbReference type="Pfam" id="PF01878"/>
    </source>
</evidence>
<dbReference type="InterPro" id="IPR011704">
    <property type="entry name" value="ATPase_dyneun-rel_AAA"/>
</dbReference>
<dbReference type="PANTHER" id="PTHR37291">
    <property type="entry name" value="5-METHYLCYTOSINE-SPECIFIC RESTRICTION ENZYME B"/>
    <property type="match status" value="1"/>
</dbReference>
<dbReference type="InterPro" id="IPR015947">
    <property type="entry name" value="PUA-like_sf"/>
</dbReference>
<dbReference type="SUPFAM" id="SSF52540">
    <property type="entry name" value="P-loop containing nucleoside triphosphate hydrolases"/>
    <property type="match status" value="1"/>
</dbReference>
<dbReference type="InterPro" id="IPR052934">
    <property type="entry name" value="Methyl-DNA_Rec/Restrict_Enz"/>
</dbReference>
<dbReference type="Pfam" id="PF26345">
    <property type="entry name" value="ScoMcrA_N"/>
    <property type="match status" value="1"/>
</dbReference>
<dbReference type="Proteomes" id="UP001595826">
    <property type="component" value="Unassembled WGS sequence"/>
</dbReference>
<dbReference type="PANTHER" id="PTHR37291:SF1">
    <property type="entry name" value="TYPE IV METHYL-DIRECTED RESTRICTION ENZYME ECOKMCRB SUBUNIT"/>
    <property type="match status" value="1"/>
</dbReference>
<dbReference type="RefSeq" id="WP_377407436.1">
    <property type="nucleotide sequence ID" value="NZ_JBHSCY010000001.1"/>
</dbReference>
<gene>
    <name evidence="4" type="ORF">ACFOWD_01210</name>
</gene>
<dbReference type="Gene3D" id="3.40.50.300">
    <property type="entry name" value="P-loop containing nucleotide triphosphate hydrolases"/>
    <property type="match status" value="1"/>
</dbReference>
<proteinExistence type="predicted"/>
<accession>A0ABV8R7Y0</accession>
<dbReference type="Pfam" id="PF07728">
    <property type="entry name" value="AAA_5"/>
    <property type="match status" value="1"/>
</dbReference>
<comment type="caution">
    <text evidence="4">The sequence shown here is derived from an EMBL/GenBank/DDBJ whole genome shotgun (WGS) entry which is preliminary data.</text>
</comment>
<dbReference type="InterPro" id="IPR058807">
    <property type="entry name" value="ScoMcrA_N"/>
</dbReference>
<evidence type="ECO:0000313" key="4">
    <source>
        <dbReference type="EMBL" id="MFC4267508.1"/>
    </source>
</evidence>
<feature type="domain" description="ATPase dynein-related AAA" evidence="2">
    <location>
        <begin position="847"/>
        <end position="979"/>
    </location>
</feature>
<dbReference type="Pfam" id="PF01878">
    <property type="entry name" value="EVE"/>
    <property type="match status" value="1"/>
</dbReference>
<dbReference type="InterPro" id="IPR002740">
    <property type="entry name" value="EVE_domain"/>
</dbReference>
<evidence type="ECO:0000259" key="2">
    <source>
        <dbReference type="Pfam" id="PF07728"/>
    </source>
</evidence>
<feature type="domain" description="EVE" evidence="1">
    <location>
        <begin position="399"/>
        <end position="528"/>
    </location>
</feature>
<evidence type="ECO:0000259" key="3">
    <source>
        <dbReference type="Pfam" id="PF26345"/>
    </source>
</evidence>
<name>A0ABV8R7Y0_9FLAO</name>
<sequence length="1118" mass="129936">MLFDNVKEEHILQAFKDYEEKGLPKEFGPSSTYDLVYENKPYPPKAIMAYANYHAEGRKIERYFKGGLGTDCFNAFEKNGFKIVKKVRAMNENLHKLKQEFLAYWSLEKLEVMTLDEYTDTNRENSFCYWLEHITRDLGSIVGGSSYKFGIYKMGATSKTESATNRTNDGEYAWHTKYGATALEAFNTIKSLIIRIANYAQEGNLNSIDDIDLGNAFKWKIAFLYGNYNCVNMFKLDALRIVASNLKIKFNNKTPISFFHKTILELKPQEEDYFKYCHRLWKQYQERQIDVKKDFAKWLNKNTFDSYRAYLGYTNQSIEEKLVEINHFFDEIDFFFVDPKKVNELISSILFLLSKKERSKNQDFVIYDNKNSNGIPKAILGKNNYIKFLKERFEYRTPNYWIFQGNPNIYDIAAALKAGHLKSWKVAAHKDKIQVGDQIIIWQTGNNAGCYALAEVTSEVSVFEEEKYEQQYYKNTQSSEPTERVQIKILKYLAEDPILWVDIKDNPIFSEFKAGNQGTNFSASELEFNELLYYNSNPNSFFEVKNKFNEGIFNNYISNLKQLVSQLGLNRDDSRVVFSVRNDRLNFIIGQRYAFNLYLNKSKGSYGVISKEKLTENSAPFRGKDREVLYTYFKDFQPKVNEWSSIINAMSQELKRTNKSGYNNYNNIDFQNYVFGLTASAKNNINMFTPINQILYGPPGTGKTYFLKEQLFDKYTSKQTSITKEQHFETVVSNCSWWQVIAIALLDLKKGKVSDIFVHLWVQKKASLSNSKTIRPTLWGQLQSHTIQDCEFVNVSSRQQPLIFNKTEDSYWEILEDEVKELAPELLDLKDSVENYNPDPDNIVKHYEFVTFHQSFAYEDFIEGIKPVLPENEEETADLGYQIEDGVFKKLCIKAKNDPENRYAIFIDEINRGNVSAIFGELITLIELDKRKGEKNELTIKLPYSKKEFSVPSNIDIYGTMNTADRSVEALDTALRRRFEFKEMMPNYKVIVNEEVASIQLSEVLETINQRIELLIDRDHTIGHSYFVGVDTPEKLANAFNNKIVPLLQEYFYGDYGKIGLVLGKGFVERQKNDTIKFAEFSYENANDFITSSYTLNKVEKDTVVEAVQMLLGKKENE</sequence>
<feature type="domain" description="ScoMcrA-like N-terminal head" evidence="3">
    <location>
        <begin position="5"/>
        <end position="84"/>
    </location>
</feature>
<dbReference type="InterPro" id="IPR027417">
    <property type="entry name" value="P-loop_NTPase"/>
</dbReference>
<dbReference type="EMBL" id="JBHSCY010000001">
    <property type="protein sequence ID" value="MFC4267508.1"/>
    <property type="molecule type" value="Genomic_DNA"/>
</dbReference>
<dbReference type="SUPFAM" id="SSF88697">
    <property type="entry name" value="PUA domain-like"/>
    <property type="match status" value="1"/>
</dbReference>